<feature type="region of interest" description="Disordered" evidence="2">
    <location>
        <begin position="573"/>
        <end position="621"/>
    </location>
</feature>
<proteinExistence type="predicted"/>
<feature type="repeat" description="RCC1" evidence="1">
    <location>
        <begin position="293"/>
        <end position="347"/>
    </location>
</feature>
<protein>
    <recommendedName>
        <fullName evidence="5">Regulator of chromosome condensation 1-like protein</fullName>
    </recommendedName>
</protein>
<sequence length="674" mass="71289">MFFWGNYNFQTPTLVEHPERPALRYPLYVPPAPSMVTDDGAHARMANGAGDVAGETLRRIDSRHLAVKFLACGQKHLVAVLMPVEHNHDAAVAAAGARGSVTAAVEATPSSSFVSCDHDGKNWLVYGMGSNHSGQLGHRVPEYTTTLTRLYVEGLLSAGTTVSGLACGNKHTLVCMSAGGVFASGDNSCGQLGVTANVSGFAPVAGLAHIKAVYAAGNASFALNNKGELYAWGEAQYGHLCHGDNGERMDARTLQTVKTNVKVPTLVQWFVRHHVVILEVAAARGHVVCRSSDEVYTCGEGYYGKLGTGNLAPALTPQRVRFPERAHPERLCGIAAGDDHTLVLRDSPVVGAVVYHFGKMGNGDGQLTPIVVTAPASTTRIGAGRGTMSTAVTGDGLLYVWGKHSQPKVSNGTPAEAKRGSAEMVAALTPFLVADAVIGGTFVVALATSCRRPVEAAQTATEPTAATNGSSNQSHAWDVIVPHDARVDARGTEGAGAKYEEAVEAFIAQYLGPLLGPMYVADMPKAPPPTDRHANAFAPVGAHALTIGQKIRLWMTDVYALGTVVEVLPPHTSPKRPGVAAAAAPTDAAEETDYDGNAAPTNGPGNEDKNDVAAGGEPKPGCRLRVEWQRDDWHDEVLTLYSEDETLDPQNPNRWQPLWFLPNPNASDEYLLGQ</sequence>
<dbReference type="PANTHER" id="PTHR45982:SF1">
    <property type="entry name" value="REGULATOR OF CHROMOSOME CONDENSATION"/>
    <property type="match status" value="1"/>
</dbReference>
<dbReference type="Pfam" id="PF00415">
    <property type="entry name" value="RCC1"/>
    <property type="match status" value="2"/>
</dbReference>
<evidence type="ECO:0000256" key="2">
    <source>
        <dbReference type="SAM" id="MobiDB-lite"/>
    </source>
</evidence>
<dbReference type="GeneID" id="40323259"/>
<comment type="caution">
    <text evidence="3">The sequence shown here is derived from an EMBL/GenBank/DDBJ whole genome shotgun (WGS) entry which is preliminary data.</text>
</comment>
<dbReference type="Pfam" id="PF13540">
    <property type="entry name" value="RCC1_2"/>
    <property type="match status" value="1"/>
</dbReference>
<evidence type="ECO:0000313" key="3">
    <source>
        <dbReference type="EMBL" id="RNE96783.1"/>
    </source>
</evidence>
<name>A0A422MUA8_9TRYP</name>
<evidence type="ECO:0000313" key="4">
    <source>
        <dbReference type="Proteomes" id="UP000284403"/>
    </source>
</evidence>
<dbReference type="EMBL" id="MKKU01001216">
    <property type="protein sequence ID" value="RNE96783.1"/>
    <property type="molecule type" value="Genomic_DNA"/>
</dbReference>
<feature type="repeat" description="RCC1" evidence="1">
    <location>
        <begin position="227"/>
        <end position="293"/>
    </location>
</feature>
<dbReference type="InterPro" id="IPR000408">
    <property type="entry name" value="Reg_chr_condens"/>
</dbReference>
<feature type="repeat" description="RCC1" evidence="1">
    <location>
        <begin position="179"/>
        <end position="226"/>
    </location>
</feature>
<gene>
    <name evidence="3" type="ORF">Tco025E_09648</name>
</gene>
<dbReference type="AlphaFoldDB" id="A0A422MUA8"/>
<accession>A0A422MUA8</accession>
<dbReference type="InterPro" id="IPR051553">
    <property type="entry name" value="Ran_GTPase-activating"/>
</dbReference>
<dbReference type="InterPro" id="IPR009091">
    <property type="entry name" value="RCC1/BLIP-II"/>
</dbReference>
<evidence type="ECO:0008006" key="5">
    <source>
        <dbReference type="Google" id="ProtNLM"/>
    </source>
</evidence>
<feature type="repeat" description="RCC1" evidence="1">
    <location>
        <begin position="123"/>
        <end position="178"/>
    </location>
</feature>
<dbReference type="RefSeq" id="XP_029223431.1">
    <property type="nucleotide sequence ID" value="XM_029376459.1"/>
</dbReference>
<organism evidence="3 4">
    <name type="scientific">Trypanosoma conorhini</name>
    <dbReference type="NCBI Taxonomy" id="83891"/>
    <lineage>
        <taxon>Eukaryota</taxon>
        <taxon>Discoba</taxon>
        <taxon>Euglenozoa</taxon>
        <taxon>Kinetoplastea</taxon>
        <taxon>Metakinetoplastina</taxon>
        <taxon>Trypanosomatida</taxon>
        <taxon>Trypanosomatidae</taxon>
        <taxon>Trypanosoma</taxon>
    </lineage>
</organism>
<dbReference type="SUPFAM" id="SSF50985">
    <property type="entry name" value="RCC1/BLIP-II"/>
    <property type="match status" value="1"/>
</dbReference>
<keyword evidence="4" id="KW-1185">Reference proteome</keyword>
<reference evidence="3 4" key="1">
    <citation type="journal article" date="2018" name="BMC Genomics">
        <title>Genomic comparison of Trypanosoma conorhini and Trypanosoma rangeli to Trypanosoma cruzi strains of high and low virulence.</title>
        <authorList>
            <person name="Bradwell K.R."/>
            <person name="Koparde V.N."/>
            <person name="Matveyev A.V."/>
            <person name="Serrano M.G."/>
            <person name="Alves J.M."/>
            <person name="Parikh H."/>
            <person name="Huang B."/>
            <person name="Lee V."/>
            <person name="Espinosa-Alvarez O."/>
            <person name="Ortiz P.A."/>
            <person name="Costa-Martins A.G."/>
            <person name="Teixeira M.M."/>
            <person name="Buck G.A."/>
        </authorList>
    </citation>
    <scope>NUCLEOTIDE SEQUENCE [LARGE SCALE GENOMIC DNA]</scope>
    <source>
        <strain evidence="3 4">025E</strain>
    </source>
</reference>
<dbReference type="PROSITE" id="PS50012">
    <property type="entry name" value="RCC1_3"/>
    <property type="match status" value="4"/>
</dbReference>
<dbReference type="PANTHER" id="PTHR45982">
    <property type="entry name" value="REGULATOR OF CHROMOSOME CONDENSATION"/>
    <property type="match status" value="1"/>
</dbReference>
<evidence type="ECO:0000256" key="1">
    <source>
        <dbReference type="PROSITE-ProRule" id="PRU00235"/>
    </source>
</evidence>
<dbReference type="Proteomes" id="UP000284403">
    <property type="component" value="Unassembled WGS sequence"/>
</dbReference>
<dbReference type="Gene3D" id="2.130.10.30">
    <property type="entry name" value="Regulator of chromosome condensation 1/beta-lactamase-inhibitor protein II"/>
    <property type="match status" value="2"/>
</dbReference>
<dbReference type="OrthoDB" id="61110at2759"/>